<dbReference type="EMBL" id="JBEHHI010000001">
    <property type="protein sequence ID" value="MEX5726779.1"/>
    <property type="molecule type" value="Genomic_DNA"/>
</dbReference>
<name>A0ABV3XN86_9RHOB</name>
<gene>
    <name evidence="2" type="ORF">Ga0609869_000132</name>
</gene>
<keyword evidence="1" id="KW-1133">Transmembrane helix</keyword>
<reference evidence="2 3" key="1">
    <citation type="submission" date="2024-06" db="EMBL/GenBank/DDBJ databases">
        <title>Genome of Rhodovulum iodosum, a marine photoferrotroph.</title>
        <authorList>
            <person name="Bianchini G."/>
            <person name="Nikeleit V."/>
            <person name="Kappler A."/>
            <person name="Bryce C."/>
            <person name="Sanchez-Baracaldo P."/>
        </authorList>
    </citation>
    <scope>NUCLEOTIDE SEQUENCE [LARGE SCALE GENOMIC DNA]</scope>
    <source>
        <strain evidence="2 3">UT/N1</strain>
    </source>
</reference>
<proteinExistence type="predicted"/>
<feature type="transmembrane region" description="Helical" evidence="1">
    <location>
        <begin position="16"/>
        <end position="38"/>
    </location>
</feature>
<comment type="caution">
    <text evidence="2">The sequence shown here is derived from an EMBL/GenBank/DDBJ whole genome shotgun (WGS) entry which is preliminary data.</text>
</comment>
<accession>A0ABV3XN86</accession>
<sequence length="55" mass="5804">MSDENEVYLLPKSSPIWLGLAFGLLLPLLLGLAAGTIYTKNTGGNDVAVYPLPAD</sequence>
<protein>
    <submittedName>
        <fullName evidence="2">Uncharacterized protein</fullName>
    </submittedName>
</protein>
<evidence type="ECO:0000313" key="3">
    <source>
        <dbReference type="Proteomes" id="UP001560019"/>
    </source>
</evidence>
<dbReference type="Proteomes" id="UP001560019">
    <property type="component" value="Unassembled WGS sequence"/>
</dbReference>
<keyword evidence="1" id="KW-0812">Transmembrane</keyword>
<dbReference type="RefSeq" id="WP_170168780.1">
    <property type="nucleotide sequence ID" value="NZ_JBEHHI010000001.1"/>
</dbReference>
<organism evidence="2 3">
    <name type="scientific">Rhodovulum iodosum</name>
    <dbReference type="NCBI Taxonomy" id="68291"/>
    <lineage>
        <taxon>Bacteria</taxon>
        <taxon>Pseudomonadati</taxon>
        <taxon>Pseudomonadota</taxon>
        <taxon>Alphaproteobacteria</taxon>
        <taxon>Rhodobacterales</taxon>
        <taxon>Paracoccaceae</taxon>
        <taxon>Rhodovulum</taxon>
    </lineage>
</organism>
<keyword evidence="3" id="KW-1185">Reference proteome</keyword>
<evidence type="ECO:0000313" key="2">
    <source>
        <dbReference type="EMBL" id="MEX5726779.1"/>
    </source>
</evidence>
<evidence type="ECO:0000256" key="1">
    <source>
        <dbReference type="SAM" id="Phobius"/>
    </source>
</evidence>
<keyword evidence="1" id="KW-0472">Membrane</keyword>